<dbReference type="GO" id="GO:0004857">
    <property type="term" value="F:enzyme inhibitor activity"/>
    <property type="evidence" value="ECO:0007669"/>
    <property type="project" value="InterPro"/>
</dbReference>
<reference evidence="8 9" key="1">
    <citation type="submission" date="2014-04" db="EMBL/GenBank/DDBJ databases">
        <title>Genome evolution of avian class.</title>
        <authorList>
            <person name="Zhang G."/>
            <person name="Li C."/>
        </authorList>
    </citation>
    <scope>NUCLEOTIDE SEQUENCE [LARGE SCALE GENOMIC DNA]</scope>
    <source>
        <strain evidence="8">BGI_N325</strain>
    </source>
</reference>
<gene>
    <name evidence="8" type="ORF">N325_04625</name>
</gene>
<dbReference type="GO" id="GO:0042627">
    <property type="term" value="C:chylomicron"/>
    <property type="evidence" value="ECO:0007669"/>
    <property type="project" value="InterPro"/>
</dbReference>
<evidence type="ECO:0000256" key="1">
    <source>
        <dbReference type="ARBA" id="ARBA00003325"/>
    </source>
</evidence>
<evidence type="ECO:0000256" key="3">
    <source>
        <dbReference type="ARBA" id="ARBA00018120"/>
    </source>
</evidence>
<protein>
    <recommendedName>
        <fullName evidence="3">Apovitellenin-1</fullName>
    </recommendedName>
    <alternativeName>
        <fullName evidence="6">Apovitellenin I</fullName>
    </alternativeName>
</protein>
<dbReference type="GO" id="GO:0045735">
    <property type="term" value="F:nutrient reservoir activity"/>
    <property type="evidence" value="ECO:0007669"/>
    <property type="project" value="UniProtKB-KW"/>
</dbReference>
<dbReference type="GO" id="GO:0006629">
    <property type="term" value="P:lipid metabolic process"/>
    <property type="evidence" value="ECO:0007669"/>
    <property type="project" value="InterPro"/>
</dbReference>
<dbReference type="KEGG" id="csti:104554118"/>
<evidence type="ECO:0000256" key="2">
    <source>
        <dbReference type="ARBA" id="ARBA00007385"/>
    </source>
</evidence>
<keyword evidence="9" id="KW-1185">Reference proteome</keyword>
<proteinExistence type="inferred from homology"/>
<comment type="similarity">
    <text evidence="2">Belongs to the apovitellenin family.</text>
</comment>
<dbReference type="AlphaFoldDB" id="A0A091JYB9"/>
<feature type="signal peptide" evidence="7">
    <location>
        <begin position="1"/>
        <end position="24"/>
    </location>
</feature>
<evidence type="ECO:0000313" key="8">
    <source>
        <dbReference type="EMBL" id="KFP29755.1"/>
    </source>
</evidence>
<keyword evidence="7" id="KW-0732">Signal</keyword>
<dbReference type="Proteomes" id="UP000053615">
    <property type="component" value="Unassembled WGS sequence"/>
</dbReference>
<accession>A0A091JYB9</accession>
<dbReference type="EMBL" id="KK537162">
    <property type="protein sequence ID" value="KFP29755.1"/>
    <property type="molecule type" value="Genomic_DNA"/>
</dbReference>
<comment type="function">
    <text evidence="1">Protein component of the very low density lipoprotein (VLDL) of egg-laying females. Potent lipoprotein lipase inhibitor, preventing the loss of triglycerides from VLDL on their way from the liver to the growing oocytes.</text>
</comment>
<evidence type="ECO:0000256" key="7">
    <source>
        <dbReference type="SAM" id="SignalP"/>
    </source>
</evidence>
<keyword evidence="4" id="KW-0758">Storage protein</keyword>
<organism evidence="8 9">
    <name type="scientific">Colius striatus</name>
    <name type="common">Speckled mousebird</name>
    <dbReference type="NCBI Taxonomy" id="57412"/>
    <lineage>
        <taxon>Eukaryota</taxon>
        <taxon>Metazoa</taxon>
        <taxon>Chordata</taxon>
        <taxon>Craniata</taxon>
        <taxon>Vertebrata</taxon>
        <taxon>Euteleostomi</taxon>
        <taxon>Archelosauria</taxon>
        <taxon>Archosauria</taxon>
        <taxon>Dinosauria</taxon>
        <taxon>Saurischia</taxon>
        <taxon>Theropoda</taxon>
        <taxon>Coelurosauria</taxon>
        <taxon>Aves</taxon>
        <taxon>Neognathae</taxon>
        <taxon>Neoaves</taxon>
        <taxon>Telluraves</taxon>
        <taxon>Coraciimorphae</taxon>
        <taxon>Coliiformes</taxon>
        <taxon>Coliidae</taxon>
        <taxon>Colius</taxon>
    </lineage>
</organism>
<sequence length="106" mass="11979">MLQSRALAIALILLLSTTLPEVHSKFTSDKDRRDWLVTVDAIAIYIYESVSKVSPKIGQILADAAQTTPVVVTRNFFIRETAKITIMVDQVIEKMKNLCYKNFVGY</sequence>
<evidence type="ECO:0000313" key="9">
    <source>
        <dbReference type="Proteomes" id="UP000053615"/>
    </source>
</evidence>
<dbReference type="Pfam" id="PF05418">
    <property type="entry name" value="Apo-VLDL-II"/>
    <property type="match status" value="1"/>
</dbReference>
<keyword evidence="5" id="KW-0850">VLDL</keyword>
<feature type="chain" id="PRO_5001875705" description="Apovitellenin-1" evidence="7">
    <location>
        <begin position="25"/>
        <end position="106"/>
    </location>
</feature>
<name>A0A091JYB9_COLST</name>
<evidence type="ECO:0000256" key="5">
    <source>
        <dbReference type="ARBA" id="ARBA00023313"/>
    </source>
</evidence>
<dbReference type="InterPro" id="IPR008404">
    <property type="entry name" value="Apo-VLDL-II"/>
</dbReference>
<evidence type="ECO:0000256" key="6">
    <source>
        <dbReference type="ARBA" id="ARBA00030261"/>
    </source>
</evidence>
<dbReference type="GO" id="GO:0034361">
    <property type="term" value="C:very-low-density lipoprotein particle"/>
    <property type="evidence" value="ECO:0007669"/>
    <property type="project" value="UniProtKB-KW"/>
</dbReference>
<evidence type="ECO:0000256" key="4">
    <source>
        <dbReference type="ARBA" id="ARBA00022761"/>
    </source>
</evidence>
<dbReference type="OrthoDB" id="9362862at2759"/>